<dbReference type="GO" id="GO:0005509">
    <property type="term" value="F:calcium ion binding"/>
    <property type="evidence" value="ECO:0007669"/>
    <property type="project" value="InterPro"/>
</dbReference>
<keyword evidence="6" id="KW-0326">Glycosidase</keyword>
<keyword evidence="5" id="KW-0479">Metal-binding</keyword>
<evidence type="ECO:0000256" key="5">
    <source>
        <dbReference type="PIRSR" id="PIRSR601382-2"/>
    </source>
</evidence>
<keyword evidence="6" id="KW-0378">Hydrolase</keyword>
<protein>
    <recommendedName>
        <fullName evidence="6">alpha-1,2-Mannosidase</fullName>
        <ecNumber evidence="6">3.2.1.-</ecNumber>
    </recommendedName>
</protein>
<dbReference type="GO" id="GO:0004571">
    <property type="term" value="F:mannosyl-oligosaccharide 1,2-alpha-mannosidase activity"/>
    <property type="evidence" value="ECO:0007669"/>
    <property type="project" value="InterPro"/>
</dbReference>
<dbReference type="Pfam" id="PF02225">
    <property type="entry name" value="PA"/>
    <property type="match status" value="1"/>
</dbReference>
<dbReference type="InterPro" id="IPR001382">
    <property type="entry name" value="Glyco_hydro_47"/>
</dbReference>
<name>A0A7R8ZM40_9CRUS</name>
<dbReference type="InterPro" id="IPR003137">
    <property type="entry name" value="PA_domain"/>
</dbReference>
<dbReference type="EC" id="3.2.1.-" evidence="6"/>
<dbReference type="GO" id="GO:0016020">
    <property type="term" value="C:membrane"/>
    <property type="evidence" value="ECO:0007669"/>
    <property type="project" value="InterPro"/>
</dbReference>
<dbReference type="PANTHER" id="PTHR45679">
    <property type="entry name" value="ER DEGRADATION-ENHANCING ALPHA-MANNOSIDASE-LIKE PROTEIN 2"/>
    <property type="match status" value="1"/>
</dbReference>
<dbReference type="SUPFAM" id="SSF48225">
    <property type="entry name" value="Seven-hairpin glycosidases"/>
    <property type="match status" value="1"/>
</dbReference>
<proteinExistence type="inferred from homology"/>
<dbReference type="GO" id="GO:0044322">
    <property type="term" value="C:endoplasmic reticulum quality control compartment"/>
    <property type="evidence" value="ECO:0007669"/>
    <property type="project" value="GOC"/>
</dbReference>
<dbReference type="Pfam" id="PF01532">
    <property type="entry name" value="Glyco_hydro_47"/>
    <property type="match status" value="2"/>
</dbReference>
<dbReference type="PANTHER" id="PTHR45679:SF2">
    <property type="entry name" value="ER DEGRADATION-ENHANCING ALPHA-MANNOSIDASE-LIKE PROTEIN 3"/>
    <property type="match status" value="1"/>
</dbReference>
<dbReference type="InterPro" id="IPR036026">
    <property type="entry name" value="Seven-hairpin_glycosidases"/>
</dbReference>
<comment type="similarity">
    <text evidence="2 6">Belongs to the glycosyl hydrolase 47 family.</text>
</comment>
<sequence>MDALWSYRHQSSDLVGMVLNVHSGDWVRRDSGVGAGIDSYYEYLFKGHILLGDEHYLDRFNTHYQAVMKYIPQEPMFVDVHMHRPHTNARNFMDALLAFWPGLQLLPGTGNRFVLSRRATGDDHYLEVGEKVLNSLQSHARVECGFAAVKDVRTGVHEDRMDSFVLAETLKYLYLLFASPEDLLFDIDQFLLTTEAHFLPLGLARLSNSSSFMANPLDVAPQEYVESDRVCPNVQYLLGDMENIRRPLKNLVGSACPSERKGKRRLDPSQFQTDNPDHLLLLQEMGISTTVLSDGRLQLVHSPALAKNTESAELGLQFIQEMSVMLGYSDGASGRQGSGLTDAHHPPKEILWSHQKESIVSITRVSAGPAQFGVQLKAEGEMGSALPYVSGRAVLAEPEHACTPLTNPPEETRNKIVIVRRGNCMFIDKCTLPPLPVKVRRIESAGGIGAVKQ</sequence>
<gene>
    <name evidence="8" type="ORF">CTOB1V02_LOCUS6898</name>
</gene>
<dbReference type="GO" id="GO:1904380">
    <property type="term" value="P:endoplasmic reticulum mannose trimming"/>
    <property type="evidence" value="ECO:0007669"/>
    <property type="project" value="InterPro"/>
</dbReference>
<dbReference type="OrthoDB" id="8118055at2759"/>
<organism evidence="8">
    <name type="scientific">Cyprideis torosa</name>
    <dbReference type="NCBI Taxonomy" id="163714"/>
    <lineage>
        <taxon>Eukaryota</taxon>
        <taxon>Metazoa</taxon>
        <taxon>Ecdysozoa</taxon>
        <taxon>Arthropoda</taxon>
        <taxon>Crustacea</taxon>
        <taxon>Oligostraca</taxon>
        <taxon>Ostracoda</taxon>
        <taxon>Podocopa</taxon>
        <taxon>Podocopida</taxon>
        <taxon>Cytherocopina</taxon>
        <taxon>Cytheroidea</taxon>
        <taxon>Cytherideidae</taxon>
        <taxon>Cyprideis</taxon>
    </lineage>
</organism>
<accession>A0A7R8ZM40</accession>
<evidence type="ECO:0000259" key="7">
    <source>
        <dbReference type="Pfam" id="PF02225"/>
    </source>
</evidence>
<evidence type="ECO:0000256" key="1">
    <source>
        <dbReference type="ARBA" id="ARBA00004240"/>
    </source>
</evidence>
<keyword evidence="5" id="KW-0106">Calcium</keyword>
<dbReference type="PRINTS" id="PR00747">
    <property type="entry name" value="GLYHDRLASE47"/>
</dbReference>
<keyword evidence="3" id="KW-0256">Endoplasmic reticulum</keyword>
<evidence type="ECO:0000256" key="6">
    <source>
        <dbReference type="RuleBase" id="RU361193"/>
    </source>
</evidence>
<keyword evidence="4" id="KW-0325">Glycoprotein</keyword>
<reference evidence="8" key="1">
    <citation type="submission" date="2020-11" db="EMBL/GenBank/DDBJ databases">
        <authorList>
            <person name="Tran Van P."/>
        </authorList>
    </citation>
    <scope>NUCLEOTIDE SEQUENCE</scope>
</reference>
<feature type="domain" description="PA" evidence="7">
    <location>
        <begin position="389"/>
        <end position="451"/>
    </location>
</feature>
<evidence type="ECO:0000313" key="8">
    <source>
        <dbReference type="EMBL" id="CAD7229025.1"/>
    </source>
</evidence>
<feature type="binding site" evidence="5">
    <location>
        <position position="194"/>
    </location>
    <ligand>
        <name>Ca(2+)</name>
        <dbReference type="ChEBI" id="CHEBI:29108"/>
    </ligand>
</feature>
<evidence type="ECO:0000256" key="4">
    <source>
        <dbReference type="ARBA" id="ARBA00023180"/>
    </source>
</evidence>
<dbReference type="EMBL" id="OB661820">
    <property type="protein sequence ID" value="CAD7229025.1"/>
    <property type="molecule type" value="Genomic_DNA"/>
</dbReference>
<dbReference type="InterPro" id="IPR044674">
    <property type="entry name" value="EDEM1/2/3"/>
</dbReference>
<evidence type="ECO:0000256" key="2">
    <source>
        <dbReference type="ARBA" id="ARBA00007658"/>
    </source>
</evidence>
<dbReference type="AlphaFoldDB" id="A0A7R8ZM40"/>
<dbReference type="Gene3D" id="1.50.10.10">
    <property type="match status" value="2"/>
</dbReference>
<comment type="subcellular location">
    <subcellularLocation>
        <location evidence="1">Endoplasmic reticulum</location>
    </subcellularLocation>
</comment>
<dbReference type="GO" id="GO:0005975">
    <property type="term" value="P:carbohydrate metabolic process"/>
    <property type="evidence" value="ECO:0007669"/>
    <property type="project" value="InterPro"/>
</dbReference>
<dbReference type="Gene3D" id="3.50.30.30">
    <property type="match status" value="1"/>
</dbReference>
<evidence type="ECO:0000256" key="3">
    <source>
        <dbReference type="ARBA" id="ARBA00022824"/>
    </source>
</evidence>
<comment type="cofactor">
    <cofactor evidence="5">
        <name>Ca(2+)</name>
        <dbReference type="ChEBI" id="CHEBI:29108"/>
    </cofactor>
</comment>
<dbReference type="InterPro" id="IPR012341">
    <property type="entry name" value="6hp_glycosidase-like_sf"/>
</dbReference>